<dbReference type="Pfam" id="PF01757">
    <property type="entry name" value="Acyl_transf_3"/>
    <property type="match status" value="1"/>
</dbReference>
<dbReference type="AlphaFoldDB" id="A0A506Y231"/>
<feature type="transmembrane region" description="Helical" evidence="7">
    <location>
        <begin position="206"/>
        <end position="225"/>
    </location>
</feature>
<evidence type="ECO:0000313" key="9">
    <source>
        <dbReference type="EMBL" id="TPW76095.1"/>
    </source>
</evidence>
<feature type="transmembrane region" description="Helical" evidence="7">
    <location>
        <begin position="126"/>
        <end position="145"/>
    </location>
</feature>
<gene>
    <name evidence="9" type="ORF">FJ657_09760</name>
</gene>
<reference evidence="9 10" key="1">
    <citation type="submission" date="2019-06" db="EMBL/GenBank/DDBJ databases">
        <authorList>
            <person name="Li F."/>
        </authorList>
    </citation>
    <scope>NUCLEOTIDE SEQUENCE [LARGE SCALE GENOMIC DNA]</scope>
    <source>
        <strain evidence="9 10">10F1D-1</strain>
    </source>
</reference>
<dbReference type="Proteomes" id="UP000316252">
    <property type="component" value="Unassembled WGS sequence"/>
</dbReference>
<comment type="caution">
    <text evidence="9">The sequence shown here is derived from an EMBL/GenBank/DDBJ whole genome shotgun (WGS) entry which is preliminary data.</text>
</comment>
<dbReference type="OrthoDB" id="6623990at2"/>
<evidence type="ECO:0000256" key="4">
    <source>
        <dbReference type="ARBA" id="ARBA00022692"/>
    </source>
</evidence>
<evidence type="ECO:0000259" key="8">
    <source>
        <dbReference type="Pfam" id="PF01757"/>
    </source>
</evidence>
<evidence type="ECO:0000256" key="1">
    <source>
        <dbReference type="ARBA" id="ARBA00004651"/>
    </source>
</evidence>
<proteinExistence type="inferred from homology"/>
<keyword evidence="6 7" id="KW-0472">Membrane</keyword>
<feature type="transmembrane region" description="Helical" evidence="7">
    <location>
        <begin position="48"/>
        <end position="70"/>
    </location>
</feature>
<protein>
    <submittedName>
        <fullName evidence="9">Acyltransferase</fullName>
    </submittedName>
</protein>
<feature type="transmembrane region" description="Helical" evidence="7">
    <location>
        <begin position="152"/>
        <end position="171"/>
    </location>
</feature>
<evidence type="ECO:0000313" key="10">
    <source>
        <dbReference type="Proteomes" id="UP000316252"/>
    </source>
</evidence>
<sequence>MSTARDAAIDVARGLAIIGIVLGHVERGLIRAGLLDGSLPGIATLDRVLYLVHLPVFALLAGLFVARGVERDGAARYLRARLVLFAWLYLLWSLLQGLVTVALSSLVNRPRSPVEVLELWVPKDQFWFLGWLIVATTIAALVLPWRGGARRVVGLVIAIGSLGFWGLGWSVVGGSGLALTGFYLVGCLVGSRGLQRVLGRLGPVRALLAAALLSAVLAAVLGGATTAPTEGGSDRTLTSVALGVLASVLGTAATLALARALSRLGPLTRLLALLGERSLEIFLAHILATAGARIALQRFGVDDPTAQIVLGTAAGLAFPLALWWALTRLRLPWLFSAPRALTGVGRAGV</sequence>
<evidence type="ECO:0000256" key="3">
    <source>
        <dbReference type="ARBA" id="ARBA00022475"/>
    </source>
</evidence>
<feature type="domain" description="Acyltransferase 3" evidence="8">
    <location>
        <begin position="7"/>
        <end position="324"/>
    </location>
</feature>
<dbReference type="GO" id="GO:0016413">
    <property type="term" value="F:O-acetyltransferase activity"/>
    <property type="evidence" value="ECO:0007669"/>
    <property type="project" value="TreeGrafter"/>
</dbReference>
<dbReference type="InterPro" id="IPR002656">
    <property type="entry name" value="Acyl_transf_3_dom"/>
</dbReference>
<feature type="transmembrane region" description="Helical" evidence="7">
    <location>
        <begin position="177"/>
        <end position="194"/>
    </location>
</feature>
<feature type="transmembrane region" description="Helical" evidence="7">
    <location>
        <begin position="237"/>
        <end position="258"/>
    </location>
</feature>
<keyword evidence="4 7" id="KW-0812">Transmembrane</keyword>
<evidence type="ECO:0000256" key="6">
    <source>
        <dbReference type="ARBA" id="ARBA00023136"/>
    </source>
</evidence>
<evidence type="ECO:0000256" key="2">
    <source>
        <dbReference type="ARBA" id="ARBA00007400"/>
    </source>
</evidence>
<evidence type="ECO:0000256" key="5">
    <source>
        <dbReference type="ARBA" id="ARBA00022989"/>
    </source>
</evidence>
<evidence type="ECO:0000256" key="7">
    <source>
        <dbReference type="SAM" id="Phobius"/>
    </source>
</evidence>
<dbReference type="RefSeq" id="WP_141163452.1">
    <property type="nucleotide sequence ID" value="NZ_VHQG01000002.1"/>
</dbReference>
<keyword evidence="3" id="KW-1003">Cell membrane</keyword>
<dbReference type="GO" id="GO:0005886">
    <property type="term" value="C:plasma membrane"/>
    <property type="evidence" value="ECO:0007669"/>
    <property type="project" value="UniProtKB-SubCell"/>
</dbReference>
<dbReference type="GO" id="GO:0009246">
    <property type="term" value="P:enterobacterial common antigen biosynthetic process"/>
    <property type="evidence" value="ECO:0007669"/>
    <property type="project" value="TreeGrafter"/>
</dbReference>
<feature type="transmembrane region" description="Helical" evidence="7">
    <location>
        <begin position="82"/>
        <end position="106"/>
    </location>
</feature>
<keyword evidence="9" id="KW-0808">Transferase</keyword>
<dbReference type="PANTHER" id="PTHR40074">
    <property type="entry name" value="O-ACETYLTRANSFERASE WECH"/>
    <property type="match status" value="1"/>
</dbReference>
<organism evidence="9 10">
    <name type="scientific">Schumannella soli</name>
    <dbReference type="NCBI Taxonomy" id="2590779"/>
    <lineage>
        <taxon>Bacteria</taxon>
        <taxon>Bacillati</taxon>
        <taxon>Actinomycetota</taxon>
        <taxon>Actinomycetes</taxon>
        <taxon>Micrococcales</taxon>
        <taxon>Microbacteriaceae</taxon>
        <taxon>Schumannella</taxon>
    </lineage>
</organism>
<comment type="subcellular location">
    <subcellularLocation>
        <location evidence="1">Cell membrane</location>
        <topology evidence="1">Multi-pass membrane protein</topology>
    </subcellularLocation>
</comment>
<keyword evidence="5 7" id="KW-1133">Transmembrane helix</keyword>
<comment type="similarity">
    <text evidence="2">Belongs to the acyltransferase 3 family.</text>
</comment>
<dbReference type="EMBL" id="VHQG01000002">
    <property type="protein sequence ID" value="TPW76095.1"/>
    <property type="molecule type" value="Genomic_DNA"/>
</dbReference>
<feature type="transmembrane region" description="Helical" evidence="7">
    <location>
        <begin position="308"/>
        <end position="326"/>
    </location>
</feature>
<feature type="transmembrane region" description="Helical" evidence="7">
    <location>
        <begin position="279"/>
        <end position="296"/>
    </location>
</feature>
<dbReference type="PANTHER" id="PTHR40074:SF2">
    <property type="entry name" value="O-ACETYLTRANSFERASE WECH"/>
    <property type="match status" value="1"/>
</dbReference>
<name>A0A506Y231_9MICO</name>
<accession>A0A506Y231</accession>
<keyword evidence="9" id="KW-0012">Acyltransferase</keyword>
<keyword evidence="10" id="KW-1185">Reference proteome</keyword>